<reference evidence="5" key="1">
    <citation type="submission" date="2022-11" db="UniProtKB">
        <authorList>
            <consortium name="WormBaseParasite"/>
        </authorList>
    </citation>
    <scope>IDENTIFICATION</scope>
</reference>
<evidence type="ECO:0000259" key="3">
    <source>
        <dbReference type="PROSITE" id="PS51021"/>
    </source>
</evidence>
<feature type="coiled-coil region" evidence="1">
    <location>
        <begin position="358"/>
        <end position="411"/>
    </location>
</feature>
<evidence type="ECO:0000313" key="5">
    <source>
        <dbReference type="WBParaSite" id="scf7180000424698.g13755"/>
    </source>
</evidence>
<dbReference type="PROSITE" id="PS51021">
    <property type="entry name" value="BAR"/>
    <property type="match status" value="1"/>
</dbReference>
<dbReference type="Proteomes" id="UP000887560">
    <property type="component" value="Unplaced"/>
</dbReference>
<dbReference type="SMART" id="SM00721">
    <property type="entry name" value="BAR"/>
    <property type="match status" value="1"/>
</dbReference>
<dbReference type="SUPFAM" id="SSF103657">
    <property type="entry name" value="BAR/IMD domain-like"/>
    <property type="match status" value="1"/>
</dbReference>
<dbReference type="GO" id="GO:0005737">
    <property type="term" value="C:cytoplasm"/>
    <property type="evidence" value="ECO:0007669"/>
    <property type="project" value="InterPro"/>
</dbReference>
<evidence type="ECO:0000313" key="4">
    <source>
        <dbReference type="Proteomes" id="UP000887560"/>
    </source>
</evidence>
<keyword evidence="4" id="KW-1185">Reference proteome</keyword>
<dbReference type="InterPro" id="IPR004148">
    <property type="entry name" value="BAR_dom"/>
</dbReference>
<dbReference type="AlphaFoldDB" id="A0A915PFD5"/>
<organism evidence="4 5">
    <name type="scientific">Meloidogyne floridensis</name>
    <dbReference type="NCBI Taxonomy" id="298350"/>
    <lineage>
        <taxon>Eukaryota</taxon>
        <taxon>Metazoa</taxon>
        <taxon>Ecdysozoa</taxon>
        <taxon>Nematoda</taxon>
        <taxon>Chromadorea</taxon>
        <taxon>Rhabditida</taxon>
        <taxon>Tylenchina</taxon>
        <taxon>Tylenchomorpha</taxon>
        <taxon>Tylenchoidea</taxon>
        <taxon>Meloidogynidae</taxon>
        <taxon>Meloidogyninae</taxon>
        <taxon>Meloidogyne</taxon>
    </lineage>
</organism>
<feature type="transmembrane region" description="Helical" evidence="2">
    <location>
        <begin position="6"/>
        <end position="31"/>
    </location>
</feature>
<feature type="domain" description="BAR" evidence="3">
    <location>
        <begin position="218"/>
        <end position="464"/>
    </location>
</feature>
<evidence type="ECO:0000256" key="1">
    <source>
        <dbReference type="SAM" id="Coils"/>
    </source>
</evidence>
<proteinExistence type="predicted"/>
<accession>A0A915PFD5</accession>
<dbReference type="WBParaSite" id="scf7180000424698.g13755">
    <property type="protein sequence ID" value="scf7180000424698.g13755"/>
    <property type="gene ID" value="scf7180000424698.g13755"/>
</dbReference>
<dbReference type="Pfam" id="PF03114">
    <property type="entry name" value="BAR"/>
    <property type="match status" value="1"/>
</dbReference>
<evidence type="ECO:0000256" key="2">
    <source>
        <dbReference type="SAM" id="Phobius"/>
    </source>
</evidence>
<keyword evidence="2" id="KW-0812">Transmembrane</keyword>
<keyword evidence="2" id="KW-1133">Transmembrane helix</keyword>
<dbReference type="Gene3D" id="1.20.1270.60">
    <property type="entry name" value="Arfaptin homology (AH) domain/BAR domain"/>
    <property type="match status" value="1"/>
</dbReference>
<protein>
    <submittedName>
        <fullName evidence="5">BAR domain-containing protein</fullName>
    </submittedName>
</protein>
<name>A0A915PFD5_9BILA</name>
<keyword evidence="2" id="KW-0472">Membrane</keyword>
<keyword evidence="1" id="KW-0175">Coiled coil</keyword>
<sequence>MLENNYFTLIILTFISIIFLVLFIGTITVLLKLYIVYQRRRDLHPNNEAKIMTNSDYSRSINSHQRKEGIQSQQNTKIVHPINQPISKVSIQQGEIEPISGIILVNPTPKTVILSQTSIPRIEVSKTFQGINRVINNGGQQINTGGNQEMNCESLKESIASSSIIIGQDDGIEIINSNTSSNSATPCCLEEQMLSELRHDNLVNDAGGLFNRARQLTEEKLLNAERTEIDPQLEQLLQRVDATEFHMTKLYSALESYLQPNPAVRVGNAINEMLERRNSTEQRVNNLEYLGSSMLGAGQAFGSDTNFGNALLKMSTAEMKLGAAEREMMQTTSTQTLAPIKRFLEGDVRNILKERRVLQNKRLDLDSAKARLKRARSLESQASGADSGLIIEQVEADLRVAQSEYDRQLEVMRILIESANSAQNQHLKNLMEFVDAQAKFYENAHQHMADLKRELSTRSNGGPMI</sequence>
<dbReference type="InterPro" id="IPR027267">
    <property type="entry name" value="AH/BAR_dom_sf"/>
</dbReference>